<dbReference type="PANTHER" id="PTHR42711">
    <property type="entry name" value="ABC TRANSPORTER ATP-BINDING PROTEIN"/>
    <property type="match status" value="1"/>
</dbReference>
<comment type="similarity">
    <text evidence="1">Belongs to the ABC transporter superfamily.</text>
</comment>
<keyword evidence="2" id="KW-0813">Transport</keyword>
<dbReference type="PROSITE" id="PS50893">
    <property type="entry name" value="ABC_TRANSPORTER_2"/>
    <property type="match status" value="1"/>
</dbReference>
<reference evidence="6 7" key="1">
    <citation type="submission" date="2020-02" db="EMBL/GenBank/DDBJ databases">
        <authorList>
            <person name="Zheng R.K."/>
            <person name="Sun C.M."/>
        </authorList>
    </citation>
    <scope>NUCLEOTIDE SEQUENCE [LARGE SCALE GENOMIC DNA]</scope>
    <source>
        <strain evidence="7">zrk13</strain>
    </source>
</reference>
<dbReference type="AlphaFoldDB" id="A0A7L7KRX4"/>
<dbReference type="EMBL" id="CP048914">
    <property type="protein sequence ID" value="QMS84704.1"/>
    <property type="molecule type" value="Genomic_DNA"/>
</dbReference>
<evidence type="ECO:0000256" key="2">
    <source>
        <dbReference type="ARBA" id="ARBA00022448"/>
    </source>
</evidence>
<dbReference type="Gene3D" id="3.40.50.300">
    <property type="entry name" value="P-loop containing nucleotide triphosphate hydrolases"/>
    <property type="match status" value="1"/>
</dbReference>
<feature type="domain" description="ABC transporter" evidence="5">
    <location>
        <begin position="4"/>
        <end position="233"/>
    </location>
</feature>
<evidence type="ECO:0000256" key="3">
    <source>
        <dbReference type="ARBA" id="ARBA00022741"/>
    </source>
</evidence>
<dbReference type="Pfam" id="PF00005">
    <property type="entry name" value="ABC_tran"/>
    <property type="match status" value="1"/>
</dbReference>
<proteinExistence type="inferred from homology"/>
<dbReference type="SUPFAM" id="SSF52540">
    <property type="entry name" value="P-loop containing nucleoside triphosphate hydrolases"/>
    <property type="match status" value="1"/>
</dbReference>
<dbReference type="RefSeq" id="WP_258878323.1">
    <property type="nucleotide sequence ID" value="NZ_CP048914.1"/>
</dbReference>
<name>A0A7L7KRX4_9MOLU</name>
<dbReference type="InterPro" id="IPR050763">
    <property type="entry name" value="ABC_transporter_ATP-binding"/>
</dbReference>
<dbReference type="InterPro" id="IPR027417">
    <property type="entry name" value="P-loop_NTPase"/>
</dbReference>
<dbReference type="InterPro" id="IPR003439">
    <property type="entry name" value="ABC_transporter-like_ATP-bd"/>
</dbReference>
<dbReference type="InterPro" id="IPR017871">
    <property type="entry name" value="ABC_transporter-like_CS"/>
</dbReference>
<organism evidence="6 7">
    <name type="scientific">Candidatus Xianfuyuplasma coldseepsis</name>
    <dbReference type="NCBI Taxonomy" id="2782163"/>
    <lineage>
        <taxon>Bacteria</taxon>
        <taxon>Bacillati</taxon>
        <taxon>Mycoplasmatota</taxon>
        <taxon>Mollicutes</taxon>
        <taxon>Candidatus Izemoplasmatales</taxon>
        <taxon>Candidatus Izemoplasmataceae</taxon>
        <taxon>Candidatus Xianfuyuplasma</taxon>
    </lineage>
</organism>
<evidence type="ECO:0000256" key="1">
    <source>
        <dbReference type="ARBA" id="ARBA00005417"/>
    </source>
</evidence>
<keyword evidence="4 6" id="KW-0067">ATP-binding</keyword>
<accession>A0A7L7KRX4</accession>
<evidence type="ECO:0000256" key="4">
    <source>
        <dbReference type="ARBA" id="ARBA00022840"/>
    </source>
</evidence>
<evidence type="ECO:0000313" key="7">
    <source>
        <dbReference type="Proteomes" id="UP000514720"/>
    </source>
</evidence>
<dbReference type="KEGG" id="xcl:G4Z02_02695"/>
<keyword evidence="7" id="KW-1185">Reference proteome</keyword>
<keyword evidence="3" id="KW-0547">Nucleotide-binding</keyword>
<protein>
    <submittedName>
        <fullName evidence="6">ABC transporter ATP-binding protein</fullName>
    </submittedName>
</protein>
<dbReference type="GO" id="GO:0005524">
    <property type="term" value="F:ATP binding"/>
    <property type="evidence" value="ECO:0007669"/>
    <property type="project" value="UniProtKB-KW"/>
</dbReference>
<dbReference type="PROSITE" id="PS00211">
    <property type="entry name" value="ABC_TRANSPORTER_1"/>
    <property type="match status" value="1"/>
</dbReference>
<gene>
    <name evidence="6" type="ORF">G4Z02_02695</name>
</gene>
<evidence type="ECO:0000259" key="5">
    <source>
        <dbReference type="PROSITE" id="PS50893"/>
    </source>
</evidence>
<dbReference type="SMART" id="SM00382">
    <property type="entry name" value="AAA"/>
    <property type="match status" value="1"/>
</dbReference>
<dbReference type="PANTHER" id="PTHR42711:SF5">
    <property type="entry name" value="ABC TRANSPORTER ATP-BINDING PROTEIN NATA"/>
    <property type="match status" value="1"/>
</dbReference>
<dbReference type="Proteomes" id="UP000514720">
    <property type="component" value="Chromosome"/>
</dbReference>
<dbReference type="GO" id="GO:0016887">
    <property type="term" value="F:ATP hydrolysis activity"/>
    <property type="evidence" value="ECO:0007669"/>
    <property type="project" value="InterPro"/>
</dbReference>
<sequence length="298" mass="33781">MNVIEVHGLKKSYKDIEAVQGIDFSIQKGEFVALLGPNGAGKTTTINILCTLLKQTDGTVHYQEDVIGTNDDEIRKKIGIVFQDSVLDDKLSVYENLETRGILYQPNTTKLKQLVMEIITTLDLESIQHQLYGELSGGQRRRVDIARALLHSPDILFLDEPTTGLDPSTRILVWETLQKLRDDGLTIVLTTHYMEETSDCDRIIVMDHGTIIANDTPEQLRLKHSNDTIKLIGNTTEMKKHLSNYDIEEHVDFIQITLHNTVEAISILSTLQEFIQAFEVIRGNMDDVFLQLTGRRLH</sequence>
<dbReference type="InterPro" id="IPR003593">
    <property type="entry name" value="AAA+_ATPase"/>
</dbReference>
<evidence type="ECO:0000313" key="6">
    <source>
        <dbReference type="EMBL" id="QMS84704.1"/>
    </source>
</evidence>